<reference evidence="2 3" key="1">
    <citation type="submission" date="2018-06" db="EMBL/GenBank/DDBJ databases">
        <authorList>
            <consortium name="Pathogen Informatics"/>
            <person name="Doyle S."/>
        </authorList>
    </citation>
    <scope>NUCLEOTIDE SEQUENCE [LARGE SCALE GENOMIC DNA]</scope>
    <source>
        <strain evidence="2 3">NCTC11647</strain>
    </source>
</reference>
<name>A0A2T3Q2H9_PHODM</name>
<dbReference type="InterPro" id="IPR021139">
    <property type="entry name" value="NYN"/>
</dbReference>
<organism evidence="2 3">
    <name type="scientific">Photobacterium damselae</name>
    <dbReference type="NCBI Taxonomy" id="38293"/>
    <lineage>
        <taxon>Bacteria</taxon>
        <taxon>Pseudomonadati</taxon>
        <taxon>Pseudomonadota</taxon>
        <taxon>Gammaproteobacteria</taxon>
        <taxon>Vibrionales</taxon>
        <taxon>Vibrionaceae</taxon>
        <taxon>Photobacterium</taxon>
    </lineage>
</organism>
<feature type="domain" description="NYN" evidence="1">
    <location>
        <begin position="9"/>
        <end position="142"/>
    </location>
</feature>
<dbReference type="PANTHER" id="PTHR35811">
    <property type="entry name" value="SLR1870 PROTEIN"/>
    <property type="match status" value="1"/>
</dbReference>
<sequence>MPINELPTIALFVDADNTSPSNFTFVIEQLLKRGQIHYRHIYGNWTKPCLSSWHEVGQLHAAQFIQVFDLCSHKNASDIAMVVDILEWNQSHPNHVIAIMTSDSDFTPLLNQLRRHQITTIGIGNANCSIHLQKSFSTFIPIPVKETISPTKPKTITFPDSKSKILVETARSLNANIDAVPIGMIGSQLKGRLTYPAGKLKKLLQEYPQFFSFSGDYVRLKT</sequence>
<dbReference type="Proteomes" id="UP000251647">
    <property type="component" value="Unassembled WGS sequence"/>
</dbReference>
<evidence type="ECO:0000313" key="3">
    <source>
        <dbReference type="Proteomes" id="UP000251647"/>
    </source>
</evidence>
<proteinExistence type="predicted"/>
<evidence type="ECO:0000313" key="2">
    <source>
        <dbReference type="EMBL" id="SPY46076.1"/>
    </source>
</evidence>
<dbReference type="Pfam" id="PF01936">
    <property type="entry name" value="NYN"/>
    <property type="match status" value="1"/>
</dbReference>
<dbReference type="AlphaFoldDB" id="A0A2T3Q2H9"/>
<dbReference type="Gene3D" id="3.40.50.1010">
    <property type="entry name" value="5'-nuclease"/>
    <property type="match status" value="1"/>
</dbReference>
<dbReference type="OrthoDB" id="9783963at2"/>
<protein>
    <submittedName>
        <fullName evidence="2">NYN domain</fullName>
    </submittedName>
</protein>
<dbReference type="PANTHER" id="PTHR35811:SF1">
    <property type="entry name" value="HTH OST-TYPE DOMAIN-CONTAINING PROTEIN"/>
    <property type="match status" value="1"/>
</dbReference>
<dbReference type="GO" id="GO:0004540">
    <property type="term" value="F:RNA nuclease activity"/>
    <property type="evidence" value="ECO:0007669"/>
    <property type="project" value="InterPro"/>
</dbReference>
<dbReference type="CDD" id="cd11297">
    <property type="entry name" value="PIN_LabA-like_N_1"/>
    <property type="match status" value="1"/>
</dbReference>
<evidence type="ECO:0000259" key="1">
    <source>
        <dbReference type="Pfam" id="PF01936"/>
    </source>
</evidence>
<dbReference type="RefSeq" id="WP_005307277.1">
    <property type="nucleotide sequence ID" value="NZ_PYOG01000074.1"/>
</dbReference>
<accession>A0A2T3Q2H9</accession>
<dbReference type="EMBL" id="UATL01000008">
    <property type="protein sequence ID" value="SPY46076.1"/>
    <property type="molecule type" value="Genomic_DNA"/>
</dbReference>
<gene>
    <name evidence="2" type="ORF">NCTC11647_04423</name>
</gene>